<dbReference type="GO" id="GO:0031167">
    <property type="term" value="P:rRNA methylation"/>
    <property type="evidence" value="ECO:0007669"/>
    <property type="project" value="InterPro"/>
</dbReference>
<dbReference type="Pfam" id="PF03602">
    <property type="entry name" value="Cons_hypoth95"/>
    <property type="match status" value="1"/>
</dbReference>
<dbReference type="GO" id="GO:0003676">
    <property type="term" value="F:nucleic acid binding"/>
    <property type="evidence" value="ECO:0007669"/>
    <property type="project" value="InterPro"/>
</dbReference>
<organism evidence="3">
    <name type="scientific">uncultured marine thaumarchaeote KM3_68_B04</name>
    <dbReference type="NCBI Taxonomy" id="1456242"/>
    <lineage>
        <taxon>Archaea</taxon>
        <taxon>Nitrososphaerota</taxon>
        <taxon>environmental samples</taxon>
    </lineage>
</organism>
<dbReference type="Gene3D" id="3.40.50.150">
    <property type="entry name" value="Vaccinia Virus protein VP39"/>
    <property type="match status" value="1"/>
</dbReference>
<dbReference type="GO" id="GO:0008168">
    <property type="term" value="F:methyltransferase activity"/>
    <property type="evidence" value="ECO:0007669"/>
    <property type="project" value="UniProtKB-KW"/>
</dbReference>
<sequence length="182" mass="20022">MHIIGGRLKGRRLIAPGSNEIRPTSARLRETLFDVLMNEIHGADVLDGFAGTGAIGLEALSRGAHAVTFVENNENAIKLVLENIRRCEVQAVTNVIGGRVPEVFEDVSKSEFDLMFFDPPYGFDETKIGDILSASLHNLREDGKIIVETTKRNAASSANNVDFVRRVKAGDSALDIYVKKRR</sequence>
<dbReference type="PANTHER" id="PTHR43542:SF1">
    <property type="entry name" value="METHYLTRANSFERASE"/>
    <property type="match status" value="1"/>
</dbReference>
<keyword evidence="2 3" id="KW-0808">Transferase</keyword>
<accession>A0A075HI26</accession>
<reference evidence="3" key="1">
    <citation type="journal article" date="2014" name="Genome Biol. Evol.">
        <title>Pangenome evidence for extensive interdomain horizontal transfer affecting lineage core and shell genes in uncultured planktonic thaumarchaeota and euryarchaeota.</title>
        <authorList>
            <person name="Deschamps P."/>
            <person name="Zivanovic Y."/>
            <person name="Moreira D."/>
            <person name="Rodriguez-Valera F."/>
            <person name="Lopez-Garcia P."/>
        </authorList>
    </citation>
    <scope>NUCLEOTIDE SEQUENCE</scope>
</reference>
<dbReference type="InterPro" id="IPR004398">
    <property type="entry name" value="RNA_MeTrfase_RsmD"/>
</dbReference>
<dbReference type="AlphaFoldDB" id="A0A075HI26"/>
<dbReference type="EMBL" id="KF901013">
    <property type="protein sequence ID" value="AIF14875.1"/>
    <property type="molecule type" value="Genomic_DNA"/>
</dbReference>
<dbReference type="SUPFAM" id="SSF53335">
    <property type="entry name" value="S-adenosyl-L-methionine-dependent methyltransferases"/>
    <property type="match status" value="1"/>
</dbReference>
<proteinExistence type="predicted"/>
<evidence type="ECO:0000256" key="2">
    <source>
        <dbReference type="ARBA" id="ARBA00022679"/>
    </source>
</evidence>
<dbReference type="PIRSF" id="PIRSF004553">
    <property type="entry name" value="CHP00095"/>
    <property type="match status" value="1"/>
</dbReference>
<dbReference type="InterPro" id="IPR029063">
    <property type="entry name" value="SAM-dependent_MTases_sf"/>
</dbReference>
<evidence type="ECO:0000313" key="3">
    <source>
        <dbReference type="EMBL" id="AIF14875.1"/>
    </source>
</evidence>
<dbReference type="PANTHER" id="PTHR43542">
    <property type="entry name" value="METHYLTRANSFERASE"/>
    <property type="match status" value="1"/>
</dbReference>
<name>A0A075HI26_9ARCH</name>
<dbReference type="CDD" id="cd02440">
    <property type="entry name" value="AdoMet_MTases"/>
    <property type="match status" value="1"/>
</dbReference>
<dbReference type="PROSITE" id="PS00092">
    <property type="entry name" value="N6_MTASE"/>
    <property type="match status" value="1"/>
</dbReference>
<dbReference type="InterPro" id="IPR002052">
    <property type="entry name" value="DNA_methylase_N6_adenine_CS"/>
</dbReference>
<keyword evidence="1 3" id="KW-0489">Methyltransferase</keyword>
<protein>
    <submittedName>
        <fullName evidence="3">Methyltransferase</fullName>
    </submittedName>
</protein>
<evidence type="ECO:0000256" key="1">
    <source>
        <dbReference type="ARBA" id="ARBA00022603"/>
    </source>
</evidence>
<dbReference type="NCBIfam" id="TIGR00095">
    <property type="entry name" value="16S rRNA (guanine(966)-N(2))-methyltransferase RsmD"/>
    <property type="match status" value="1"/>
</dbReference>